<comment type="caution">
    <text evidence="2">The sequence shown here is derived from an EMBL/GenBank/DDBJ whole genome shotgun (WGS) entry which is preliminary data.</text>
</comment>
<protein>
    <recommendedName>
        <fullName evidence="1">Bacterial CdiA-CT RNAse A domain-containing protein</fullName>
    </recommendedName>
</protein>
<gene>
    <name evidence="2" type="ORF">LJ656_22940</name>
</gene>
<dbReference type="InterPro" id="IPR041436">
    <property type="entry name" value="RNAse_A_bac"/>
</dbReference>
<keyword evidence="3" id="KW-1185">Reference proteome</keyword>
<organism evidence="2 3">
    <name type="scientific">Paraburkholderia sejongensis</name>
    <dbReference type="NCBI Taxonomy" id="2886946"/>
    <lineage>
        <taxon>Bacteria</taxon>
        <taxon>Pseudomonadati</taxon>
        <taxon>Pseudomonadota</taxon>
        <taxon>Betaproteobacteria</taxon>
        <taxon>Burkholderiales</taxon>
        <taxon>Burkholderiaceae</taxon>
        <taxon>Paraburkholderia</taxon>
    </lineage>
</organism>
<accession>A0ABS8K038</accession>
<feature type="domain" description="Bacterial CdiA-CT RNAse A" evidence="1">
    <location>
        <begin position="165"/>
        <end position="276"/>
    </location>
</feature>
<sequence>MSYRDDSDGVRIVLSAPQLAAVLSRQSISQTEMLTNRLWGGLQVVGGVLEMVGAAALCVLPEPTMASKAGCIVFGVHGSDTAAAGLRQMWTGSDTITLTQQGTSKLAQAIKAKPEMARNIAKSLDLMVPFGIAGSIKAARAASITRGRIDLRMHEAKAAQPNLGGHTLLKHVGKDEAWLRARLQREPDRTIVSSFKNVHEAERAISETLHANAAVISAWARSQNPSRTMHLNKIVAGDIGYGVTRKTGKLTPLNKVFVVLKYGTYNGMPYYILTSYLE</sequence>
<dbReference type="Pfam" id="PF18431">
    <property type="entry name" value="RNAse_A_bac"/>
    <property type="match status" value="1"/>
</dbReference>
<evidence type="ECO:0000313" key="3">
    <source>
        <dbReference type="Proteomes" id="UP001431019"/>
    </source>
</evidence>
<reference evidence="2 3" key="1">
    <citation type="submission" date="2021-11" db="EMBL/GenBank/DDBJ databases">
        <authorList>
            <person name="Oh E.-T."/>
            <person name="Kim S.-B."/>
        </authorList>
    </citation>
    <scope>NUCLEOTIDE SEQUENCE [LARGE SCALE GENOMIC DNA]</scope>
    <source>
        <strain evidence="2 3">MMS20-SJTR3</strain>
    </source>
</reference>
<dbReference type="RefSeq" id="WP_230511794.1">
    <property type="nucleotide sequence ID" value="NZ_JAJITD010000012.1"/>
</dbReference>
<evidence type="ECO:0000259" key="1">
    <source>
        <dbReference type="Pfam" id="PF18431"/>
    </source>
</evidence>
<evidence type="ECO:0000313" key="2">
    <source>
        <dbReference type="EMBL" id="MCC8395448.1"/>
    </source>
</evidence>
<name>A0ABS8K038_9BURK</name>
<dbReference type="EMBL" id="JAJITD010000012">
    <property type="protein sequence ID" value="MCC8395448.1"/>
    <property type="molecule type" value="Genomic_DNA"/>
</dbReference>
<dbReference type="CDD" id="cd20684">
    <property type="entry name" value="CdiA-CT_Yk_RNaseA-like"/>
    <property type="match status" value="1"/>
</dbReference>
<proteinExistence type="predicted"/>
<dbReference type="Proteomes" id="UP001431019">
    <property type="component" value="Unassembled WGS sequence"/>
</dbReference>